<dbReference type="AlphaFoldDB" id="A0A7H2BKU5"/>
<dbReference type="EMBL" id="CP061538">
    <property type="protein sequence ID" value="QNV40291.1"/>
    <property type="molecule type" value="Genomic_DNA"/>
</dbReference>
<accession>A0A7H2BKU5</accession>
<feature type="transmembrane region" description="Helical" evidence="1">
    <location>
        <begin position="52"/>
        <end position="73"/>
    </location>
</feature>
<gene>
    <name evidence="2" type="ORF">IDM48_02315</name>
</gene>
<protein>
    <submittedName>
        <fullName evidence="2">Uncharacterized protein</fullName>
    </submittedName>
</protein>
<keyword evidence="1" id="KW-0472">Membrane</keyword>
<keyword evidence="3" id="KW-1185">Reference proteome</keyword>
<sequence>MKQNKQDTGGSYGQLSMQGAFSKINKPLFIVTILTAIPGFILIGVAQGINNLLGILGMVLFMIGFVCHGINVVRAMSR</sequence>
<feature type="transmembrane region" description="Helical" evidence="1">
    <location>
        <begin position="27"/>
        <end position="46"/>
    </location>
</feature>
<reference evidence="2 3" key="1">
    <citation type="submission" date="2020-09" db="EMBL/GenBank/DDBJ databases">
        <title>Investigation of environmental microbe.</title>
        <authorList>
            <person name="Ou Y."/>
            <person name="Kang Q."/>
        </authorList>
    </citation>
    <scope>NUCLEOTIDE SEQUENCE [LARGE SCALE GENOMIC DNA]</scope>
    <source>
        <strain evidence="2 3">KJZ-9</strain>
    </source>
</reference>
<dbReference type="RefSeq" id="WP_190617868.1">
    <property type="nucleotide sequence ID" value="NZ_BAAAHX010000011.1"/>
</dbReference>
<evidence type="ECO:0000256" key="1">
    <source>
        <dbReference type="SAM" id="Phobius"/>
    </source>
</evidence>
<evidence type="ECO:0000313" key="2">
    <source>
        <dbReference type="EMBL" id="QNV40291.1"/>
    </source>
</evidence>
<evidence type="ECO:0000313" key="3">
    <source>
        <dbReference type="Proteomes" id="UP000516421"/>
    </source>
</evidence>
<keyword evidence="1" id="KW-0812">Transmembrane</keyword>
<proteinExistence type="predicted"/>
<keyword evidence="1" id="KW-1133">Transmembrane helix</keyword>
<organism evidence="2 3">
    <name type="scientific">Rothia amarae</name>
    <dbReference type="NCBI Taxonomy" id="169480"/>
    <lineage>
        <taxon>Bacteria</taxon>
        <taxon>Bacillati</taxon>
        <taxon>Actinomycetota</taxon>
        <taxon>Actinomycetes</taxon>
        <taxon>Micrococcales</taxon>
        <taxon>Micrococcaceae</taxon>
        <taxon>Rothia</taxon>
    </lineage>
</organism>
<name>A0A7H2BKU5_9MICC</name>
<dbReference type="Proteomes" id="UP000516421">
    <property type="component" value="Chromosome"/>
</dbReference>
<dbReference type="KEGG" id="rama:IDM48_02315"/>